<accession>A0A2H3BVM3</accession>
<dbReference type="AlphaFoldDB" id="A0A2H3BVM3"/>
<proteinExistence type="predicted"/>
<name>A0A2H3BVM3_9AGAR</name>
<reference evidence="2" key="1">
    <citation type="journal article" date="2017" name="Nat. Ecol. Evol.">
        <title>Genome expansion and lineage-specific genetic innovations in the forest pathogenic fungi Armillaria.</title>
        <authorList>
            <person name="Sipos G."/>
            <person name="Prasanna A.N."/>
            <person name="Walter M.C."/>
            <person name="O'Connor E."/>
            <person name="Balint B."/>
            <person name="Krizsan K."/>
            <person name="Kiss B."/>
            <person name="Hess J."/>
            <person name="Varga T."/>
            <person name="Slot J."/>
            <person name="Riley R."/>
            <person name="Boka B."/>
            <person name="Rigling D."/>
            <person name="Barry K."/>
            <person name="Lee J."/>
            <person name="Mihaltcheva S."/>
            <person name="LaButti K."/>
            <person name="Lipzen A."/>
            <person name="Waldron R."/>
            <person name="Moloney N.M."/>
            <person name="Sperisen C."/>
            <person name="Kredics L."/>
            <person name="Vagvoelgyi C."/>
            <person name="Patrignani A."/>
            <person name="Fitzpatrick D."/>
            <person name="Nagy I."/>
            <person name="Doyle S."/>
            <person name="Anderson J.B."/>
            <person name="Grigoriev I.V."/>
            <person name="Gueldener U."/>
            <person name="Muensterkoetter M."/>
            <person name="Nagy L.G."/>
        </authorList>
    </citation>
    <scope>NUCLEOTIDE SEQUENCE [LARGE SCALE GENOMIC DNA]</scope>
    <source>
        <strain evidence="2">28-4</strain>
    </source>
</reference>
<keyword evidence="2" id="KW-1185">Reference proteome</keyword>
<dbReference type="EMBL" id="KZ293418">
    <property type="protein sequence ID" value="PBK74909.1"/>
    <property type="molecule type" value="Genomic_DNA"/>
</dbReference>
<evidence type="ECO:0000313" key="1">
    <source>
        <dbReference type="EMBL" id="PBK74909.1"/>
    </source>
</evidence>
<gene>
    <name evidence="1" type="ORF">ARMSODRAFT_970913</name>
</gene>
<protein>
    <submittedName>
        <fullName evidence="1">Uncharacterized protein</fullName>
    </submittedName>
</protein>
<sequence length="141" mass="16245">MTLRLVSIAISESFGRGIHAQWVVRSDIIIILSLGLRDLEVLIRGKLRLWLIWRSVSHDIQQYVYTTYGWYPILNVGLSSCRKSTASKTLAAKEKERKEKRELLPKDQAEGKNLRKKSVGRLTVLYKLEQTVATMTLNLFK</sequence>
<organism evidence="1 2">
    <name type="scientific">Armillaria solidipes</name>
    <dbReference type="NCBI Taxonomy" id="1076256"/>
    <lineage>
        <taxon>Eukaryota</taxon>
        <taxon>Fungi</taxon>
        <taxon>Dikarya</taxon>
        <taxon>Basidiomycota</taxon>
        <taxon>Agaricomycotina</taxon>
        <taxon>Agaricomycetes</taxon>
        <taxon>Agaricomycetidae</taxon>
        <taxon>Agaricales</taxon>
        <taxon>Marasmiineae</taxon>
        <taxon>Physalacriaceae</taxon>
        <taxon>Armillaria</taxon>
    </lineage>
</organism>
<dbReference type="Proteomes" id="UP000218334">
    <property type="component" value="Unassembled WGS sequence"/>
</dbReference>
<evidence type="ECO:0000313" key="2">
    <source>
        <dbReference type="Proteomes" id="UP000218334"/>
    </source>
</evidence>